<evidence type="ECO:0000313" key="29">
    <source>
        <dbReference type="Proteomes" id="UP001445076"/>
    </source>
</evidence>
<organism evidence="28 29">
    <name type="scientific">Cherax quadricarinatus</name>
    <name type="common">Australian red claw crayfish</name>
    <dbReference type="NCBI Taxonomy" id="27406"/>
    <lineage>
        <taxon>Eukaryota</taxon>
        <taxon>Metazoa</taxon>
        <taxon>Ecdysozoa</taxon>
        <taxon>Arthropoda</taxon>
        <taxon>Crustacea</taxon>
        <taxon>Multicrustacea</taxon>
        <taxon>Malacostraca</taxon>
        <taxon>Eumalacostraca</taxon>
        <taxon>Eucarida</taxon>
        <taxon>Decapoda</taxon>
        <taxon>Pleocyemata</taxon>
        <taxon>Astacidea</taxon>
        <taxon>Parastacoidea</taxon>
        <taxon>Parastacidae</taxon>
        <taxon>Cherax</taxon>
    </lineage>
</organism>
<evidence type="ECO:0000256" key="12">
    <source>
        <dbReference type="ARBA" id="ARBA00023018"/>
    </source>
</evidence>
<evidence type="ECO:0000256" key="2">
    <source>
        <dbReference type="ARBA" id="ARBA00004245"/>
    </source>
</evidence>
<dbReference type="PANTHER" id="PTHR12141">
    <property type="entry name" value="ARFAPTIN-RELATED"/>
    <property type="match status" value="1"/>
</dbReference>
<accession>A0AAW0WJE4</accession>
<keyword evidence="25" id="KW-0732">Signal</keyword>
<comment type="subcellular location">
    <subcellularLocation>
        <location evidence="2">Cytoplasm</location>
        <location evidence="2">Cytoskeleton</location>
    </subcellularLocation>
    <subcellularLocation>
        <location evidence="3">Cytoplasm</location>
        <location evidence="3">Perinuclear region</location>
    </subcellularLocation>
    <subcellularLocation>
        <location evidence="4">Membrane</location>
        <topology evidence="4">Lipid-anchor</topology>
    </subcellularLocation>
    <subcellularLocation>
        <location evidence="1">Membrane</location>
        <topology evidence="1">Peripheral membrane protein</topology>
    </subcellularLocation>
    <subcellularLocation>
        <location evidence="22">Postsynaptic density</location>
    </subcellularLocation>
    <subcellularLocation>
        <location evidence="21">Synapse</location>
        <location evidence="21">Synaptosome</location>
    </subcellularLocation>
</comment>
<comment type="subunit">
    <text evidence="23">Monomer and homodimer. Interacts with CXADR. Interacts presynaptically with the glutamate receptors GRIA2, GRIA3, GRIK3, isoform 3 of GRIA4, isoform A of GRM4, GRM7 and GRM8; with NAPA and NAPB; and with BTG2. The interaction with NAPA and NAPB disrupts the interaction with GRIA2, conducting to the internalization of GRIA2. Interacts with PRKCA; with the amine transporters SLC6A2 and SLC6A3; with the channels ASIC1 and ASIC2; with the GTP-binding proteins ARF1 and ARF3; with the ephrin receptor tyrosine kinases EPHA7, EPHB1 and EPHB2; with ERBB2 and through its PDZ domain with the C-terminal tail of PRLHR. Interacts with UNC5A. Interacts (via AH domain) with NCS1/FREQ; in a calcium-dependent manner. Interacts with F-actin and associates with the ARP2/3 complex. Interacts (via PDZ domain) with ARF1 (activated); the interaction blocks Arp2/3 complex inhibition. Interacts with SORCS3.</text>
</comment>
<keyword evidence="7" id="KW-0597">Phosphoprotein</keyword>
<dbReference type="GO" id="GO:0005080">
    <property type="term" value="F:protein kinase C binding"/>
    <property type="evidence" value="ECO:0007669"/>
    <property type="project" value="TreeGrafter"/>
</dbReference>
<dbReference type="InterPro" id="IPR027267">
    <property type="entry name" value="AH/BAR_dom_sf"/>
</dbReference>
<feature type="region of interest" description="Disordered" evidence="24">
    <location>
        <begin position="57"/>
        <end position="79"/>
    </location>
</feature>
<dbReference type="GO" id="GO:0005543">
    <property type="term" value="F:phospholipid binding"/>
    <property type="evidence" value="ECO:0007669"/>
    <property type="project" value="TreeGrafter"/>
</dbReference>
<evidence type="ECO:0000256" key="25">
    <source>
        <dbReference type="SAM" id="SignalP"/>
    </source>
</evidence>
<evidence type="ECO:0000256" key="1">
    <source>
        <dbReference type="ARBA" id="ARBA00004170"/>
    </source>
</evidence>
<evidence type="ECO:0000256" key="4">
    <source>
        <dbReference type="ARBA" id="ARBA00004635"/>
    </source>
</evidence>
<dbReference type="GO" id="GO:0048471">
    <property type="term" value="C:perinuclear region of cytoplasm"/>
    <property type="evidence" value="ECO:0007669"/>
    <property type="project" value="UniProtKB-SubCell"/>
</dbReference>
<dbReference type="GO" id="GO:0019904">
    <property type="term" value="F:protein domain specific binding"/>
    <property type="evidence" value="ECO:0007669"/>
    <property type="project" value="InterPro"/>
</dbReference>
<dbReference type="PANTHER" id="PTHR12141:SF1">
    <property type="entry name" value="PRKCA-BINDING PROTEIN"/>
    <property type="match status" value="1"/>
</dbReference>
<evidence type="ECO:0000256" key="19">
    <source>
        <dbReference type="ARBA" id="ARBA00032804"/>
    </source>
</evidence>
<evidence type="ECO:0000256" key="9">
    <source>
        <dbReference type="ARBA" id="ARBA00022723"/>
    </source>
</evidence>
<evidence type="ECO:0000256" key="24">
    <source>
        <dbReference type="SAM" id="MobiDB-lite"/>
    </source>
</evidence>
<evidence type="ECO:0000256" key="22">
    <source>
        <dbReference type="ARBA" id="ARBA00034105"/>
    </source>
</evidence>
<feature type="signal peptide" evidence="25">
    <location>
        <begin position="1"/>
        <end position="19"/>
    </location>
</feature>
<dbReference type="InterPro" id="IPR036034">
    <property type="entry name" value="PDZ_sf"/>
</dbReference>
<dbReference type="GO" id="GO:0046872">
    <property type="term" value="F:metal ion binding"/>
    <property type="evidence" value="ECO:0007669"/>
    <property type="project" value="UniProtKB-KW"/>
</dbReference>
<dbReference type="InterPro" id="IPR037959">
    <property type="entry name" value="PICK1_BAR"/>
</dbReference>
<keyword evidence="12" id="KW-0770">Synapse</keyword>
<keyword evidence="8" id="KW-0771">Synaptosome</keyword>
<keyword evidence="13" id="KW-0472">Membrane</keyword>
<keyword evidence="15" id="KW-0009">Actin-binding</keyword>
<dbReference type="Gene3D" id="2.30.42.10">
    <property type="match status" value="1"/>
</dbReference>
<dbReference type="Pfam" id="PF00595">
    <property type="entry name" value="PDZ"/>
    <property type="match status" value="1"/>
</dbReference>
<dbReference type="GO" id="GO:0032588">
    <property type="term" value="C:trans-Golgi network membrane"/>
    <property type="evidence" value="ECO:0007669"/>
    <property type="project" value="TreeGrafter"/>
</dbReference>
<proteinExistence type="predicted"/>
<feature type="non-terminal residue" evidence="28">
    <location>
        <position position="1"/>
    </location>
</feature>
<reference evidence="28 29" key="1">
    <citation type="journal article" date="2024" name="BMC Genomics">
        <title>Genome assembly of redclaw crayfish (Cherax quadricarinatus) provides insights into its immune adaptation and hypoxia tolerance.</title>
        <authorList>
            <person name="Liu Z."/>
            <person name="Zheng J."/>
            <person name="Li H."/>
            <person name="Fang K."/>
            <person name="Wang S."/>
            <person name="He J."/>
            <person name="Zhou D."/>
            <person name="Weng S."/>
            <person name="Chi M."/>
            <person name="Gu Z."/>
            <person name="He J."/>
            <person name="Li F."/>
            <person name="Wang M."/>
        </authorList>
    </citation>
    <scope>NUCLEOTIDE SEQUENCE [LARGE SCALE GENOMIC DNA]</scope>
    <source>
        <strain evidence="28">ZL_2023a</strain>
    </source>
</reference>
<keyword evidence="6" id="KW-0963">Cytoplasm</keyword>
<evidence type="ECO:0000259" key="26">
    <source>
        <dbReference type="PROSITE" id="PS50106"/>
    </source>
</evidence>
<dbReference type="GO" id="GO:0002092">
    <property type="term" value="P:positive regulation of receptor internalization"/>
    <property type="evidence" value="ECO:0007669"/>
    <property type="project" value="TreeGrafter"/>
</dbReference>
<keyword evidence="10" id="KW-0862">Zinc</keyword>
<dbReference type="GO" id="GO:0098842">
    <property type="term" value="C:postsynaptic early endosome"/>
    <property type="evidence" value="ECO:0007669"/>
    <property type="project" value="TreeGrafter"/>
</dbReference>
<dbReference type="GO" id="GO:0014069">
    <property type="term" value="C:postsynaptic density"/>
    <property type="evidence" value="ECO:0007669"/>
    <property type="project" value="UniProtKB-SubCell"/>
</dbReference>
<dbReference type="Pfam" id="PF06456">
    <property type="entry name" value="Arfaptin"/>
    <property type="match status" value="1"/>
</dbReference>
<dbReference type="CDD" id="cd06722">
    <property type="entry name" value="PDZ_PICK1-like"/>
    <property type="match status" value="1"/>
</dbReference>
<dbReference type="FunFam" id="1.20.1270.60:FF:000023">
    <property type="entry name" value="Interacting with PRKCA"/>
    <property type="match status" value="1"/>
</dbReference>
<evidence type="ECO:0000256" key="7">
    <source>
        <dbReference type="ARBA" id="ARBA00022553"/>
    </source>
</evidence>
<evidence type="ECO:0000256" key="14">
    <source>
        <dbReference type="ARBA" id="ARBA00023139"/>
    </source>
</evidence>
<feature type="domain" description="PDZ" evidence="26">
    <location>
        <begin position="103"/>
        <end position="186"/>
    </location>
</feature>
<dbReference type="GO" id="GO:0008021">
    <property type="term" value="C:synaptic vesicle"/>
    <property type="evidence" value="ECO:0007669"/>
    <property type="project" value="TreeGrafter"/>
</dbReference>
<comment type="caution">
    <text evidence="28">The sequence shown here is derived from an EMBL/GenBank/DDBJ whole genome shotgun (WGS) entry which is preliminary data.</text>
</comment>
<protein>
    <recommendedName>
        <fullName evidence="5">PRKCA-binding protein</fullName>
    </recommendedName>
    <alternativeName>
        <fullName evidence="19">Protein interacting with C kinase 1</fullName>
    </alternativeName>
    <alternativeName>
        <fullName evidence="18">Protein kinase C-alpha-binding protein</fullName>
    </alternativeName>
</protein>
<keyword evidence="14" id="KW-0564">Palmitate</keyword>
<dbReference type="CDD" id="cd07659">
    <property type="entry name" value="BAR_PICK1"/>
    <property type="match status" value="1"/>
</dbReference>
<dbReference type="FunFam" id="2.30.42.10:FF:000073">
    <property type="entry name" value="Interacting with PRKCA"/>
    <property type="match status" value="1"/>
</dbReference>
<comment type="function">
    <text evidence="20">Probable adapter protein that bind to and organize the subcellular localization of a variety of membrane proteins containing some PDZ recognition sequence. Involved in the clustering of various receptors, possibly by acting at the receptor internalization level. Plays a role in synaptic plasticity by regulating the trafficking and internalization of AMPA receptors. May be regulated upon PRKCA activation. May regulate ASIC1/ASIC3 channel. Regulates actin polymerization by inhibiting the actin-nucleating activity of the Arp2/3 complex; the function is competitive with nucleation promoting factors and is linked to neuronal morphology regulation and AMPA receptor (AMPAR) endocytosis. Via interaction with the Arp2/3 complex involved in regulation of synaptic plasicity of excitatory synapses and required for spine shrinkage during long-term depression (LTD). Involved in regulation of astrocyte morphology, antagonistic to Arp2/3 complex activator WASL/N-WASP function.</text>
</comment>
<evidence type="ECO:0000256" key="6">
    <source>
        <dbReference type="ARBA" id="ARBA00022490"/>
    </source>
</evidence>
<feature type="domain" description="AH" evidence="27">
    <location>
        <begin position="225"/>
        <end position="438"/>
    </location>
</feature>
<evidence type="ECO:0000256" key="5">
    <source>
        <dbReference type="ARBA" id="ARBA00017975"/>
    </source>
</evidence>
<gene>
    <name evidence="28" type="ORF">OTU49_007768</name>
</gene>
<evidence type="ECO:0000256" key="15">
    <source>
        <dbReference type="ARBA" id="ARBA00023203"/>
    </source>
</evidence>
<keyword evidence="29" id="KW-1185">Reference proteome</keyword>
<evidence type="ECO:0000256" key="21">
    <source>
        <dbReference type="ARBA" id="ARBA00034102"/>
    </source>
</evidence>
<dbReference type="EMBL" id="JARKIK010000062">
    <property type="protein sequence ID" value="KAK8731045.1"/>
    <property type="molecule type" value="Genomic_DNA"/>
</dbReference>
<name>A0AAW0WJE4_CHEQU</name>
<evidence type="ECO:0000256" key="20">
    <source>
        <dbReference type="ARBA" id="ARBA00033721"/>
    </source>
</evidence>
<dbReference type="Proteomes" id="UP001445076">
    <property type="component" value="Unassembled WGS sequence"/>
</dbReference>
<dbReference type="GO" id="GO:0034315">
    <property type="term" value="P:regulation of Arp2/3 complex-mediated actin nucleation"/>
    <property type="evidence" value="ECO:0007669"/>
    <property type="project" value="TreeGrafter"/>
</dbReference>
<evidence type="ECO:0000256" key="16">
    <source>
        <dbReference type="ARBA" id="ARBA00023212"/>
    </source>
</evidence>
<dbReference type="SUPFAM" id="SSF103657">
    <property type="entry name" value="BAR/IMD domain-like"/>
    <property type="match status" value="1"/>
</dbReference>
<dbReference type="SMART" id="SM00228">
    <property type="entry name" value="PDZ"/>
    <property type="match status" value="1"/>
</dbReference>
<dbReference type="GO" id="GO:0005856">
    <property type="term" value="C:cytoskeleton"/>
    <property type="evidence" value="ECO:0007669"/>
    <property type="project" value="UniProtKB-SubCell"/>
</dbReference>
<evidence type="ECO:0000256" key="18">
    <source>
        <dbReference type="ARBA" id="ARBA00031097"/>
    </source>
</evidence>
<dbReference type="GO" id="GO:0006886">
    <property type="term" value="P:intracellular protein transport"/>
    <property type="evidence" value="ECO:0007669"/>
    <property type="project" value="TreeGrafter"/>
</dbReference>
<dbReference type="GO" id="GO:0043113">
    <property type="term" value="P:receptor clustering"/>
    <property type="evidence" value="ECO:0007669"/>
    <property type="project" value="TreeGrafter"/>
</dbReference>
<evidence type="ECO:0000256" key="13">
    <source>
        <dbReference type="ARBA" id="ARBA00023136"/>
    </source>
</evidence>
<dbReference type="GO" id="GO:0097062">
    <property type="term" value="P:dendritic spine maintenance"/>
    <property type="evidence" value="ECO:0007669"/>
    <property type="project" value="TreeGrafter"/>
</dbReference>
<evidence type="ECO:0000259" key="27">
    <source>
        <dbReference type="PROSITE" id="PS50870"/>
    </source>
</evidence>
<dbReference type="SMART" id="SM01015">
    <property type="entry name" value="Arfaptin"/>
    <property type="match status" value="1"/>
</dbReference>
<keyword evidence="11" id="KW-0106">Calcium</keyword>
<evidence type="ECO:0000256" key="10">
    <source>
        <dbReference type="ARBA" id="ARBA00022833"/>
    </source>
</evidence>
<keyword evidence="9" id="KW-0479">Metal-binding</keyword>
<dbReference type="GO" id="GO:0005886">
    <property type="term" value="C:plasma membrane"/>
    <property type="evidence" value="ECO:0007669"/>
    <property type="project" value="GOC"/>
</dbReference>
<dbReference type="GO" id="GO:0003779">
    <property type="term" value="F:actin binding"/>
    <property type="evidence" value="ECO:0007669"/>
    <property type="project" value="UniProtKB-KW"/>
</dbReference>
<evidence type="ECO:0000313" key="28">
    <source>
        <dbReference type="EMBL" id="KAK8731045.1"/>
    </source>
</evidence>
<dbReference type="SUPFAM" id="SSF50156">
    <property type="entry name" value="PDZ domain-like"/>
    <property type="match status" value="1"/>
</dbReference>
<keyword evidence="17" id="KW-0449">Lipoprotein</keyword>
<feature type="compositionally biased region" description="Basic and acidic residues" evidence="24">
    <location>
        <begin position="57"/>
        <end position="70"/>
    </location>
</feature>
<dbReference type="GO" id="GO:0043005">
    <property type="term" value="C:neuron projection"/>
    <property type="evidence" value="ECO:0007669"/>
    <property type="project" value="UniProtKB-KW"/>
</dbReference>
<dbReference type="PROSITE" id="PS50106">
    <property type="entry name" value="PDZ"/>
    <property type="match status" value="1"/>
</dbReference>
<dbReference type="PROSITE" id="PS50870">
    <property type="entry name" value="AH"/>
    <property type="match status" value="1"/>
</dbReference>
<evidence type="ECO:0000256" key="11">
    <source>
        <dbReference type="ARBA" id="ARBA00022837"/>
    </source>
</evidence>
<dbReference type="AlphaFoldDB" id="A0AAW0WJE4"/>
<evidence type="ECO:0000256" key="8">
    <source>
        <dbReference type="ARBA" id="ARBA00022599"/>
    </source>
</evidence>
<evidence type="ECO:0000256" key="23">
    <source>
        <dbReference type="ARBA" id="ARBA00093501"/>
    </source>
</evidence>
<dbReference type="Gene3D" id="1.20.1270.60">
    <property type="entry name" value="Arfaptin homology (AH) domain/BAR domain"/>
    <property type="match status" value="1"/>
</dbReference>
<evidence type="ECO:0000256" key="3">
    <source>
        <dbReference type="ARBA" id="ARBA00004556"/>
    </source>
</evidence>
<feature type="chain" id="PRO_5043340134" description="PRKCA-binding protein" evidence="25">
    <location>
        <begin position="20"/>
        <end position="517"/>
    </location>
</feature>
<dbReference type="InterPro" id="IPR010504">
    <property type="entry name" value="AH_dom"/>
</dbReference>
<evidence type="ECO:0000256" key="17">
    <source>
        <dbReference type="ARBA" id="ARBA00023288"/>
    </source>
</evidence>
<sequence length="517" mass="59193">RRVVRLFQLLLCYLPASPPHYHHQGSADNCAIIILPPVTSLLHMEFDDEFYLEEDKLPKEKESDKGKEDEEIKEEEEDISERERFLYGFRSENKMGMTITSGSVTLEKNDSNLIGISIGGGAKYCPCLYVVQVFDNTAASREGTLQSGDEITGVNGVNVKGKSKQEVAHLIQRSEGSVSIQYNKLHADPKQGKTLDIAMKKVKHRLVENLSSSTADALGLSRAILCNDSLVKKLDDLQRTEEMYQALMDHTKRLLKAFFDLAIVYRRFGDIFCEIGVREIQQSANEAFNQFGEAHRQMEKYGINMLKRLKPILSDLGTYLHKAIPDTRLTIRRYADAKFEYLSYCLKVKEMDDEEMQFAQLQEPFYRVETGNYEYRLILRCRQEARTKFAKLRSDVLVKLELLDSKHVQHLTEQLTRLIGGLATYHSQCQELMHDKHWFPIELDMVGTTLHADHRNDDFSTGDYEDDEELLDTEGGTEASETELVQPVEDLTLNCANKNHKDTKEGNLEEVNLLGDF</sequence>
<keyword evidence="16" id="KW-0206">Cytoskeleton</keyword>
<dbReference type="InterPro" id="IPR001478">
    <property type="entry name" value="PDZ"/>
</dbReference>
<dbReference type="InterPro" id="IPR030798">
    <property type="entry name" value="Arfaptin_fam"/>
</dbReference>